<dbReference type="STRING" id="1245769.A0A0C7MYA9"/>
<gene>
    <name evidence="3" type="ORF">LALA0_S06e02608g</name>
</gene>
<dbReference type="Pfam" id="PF10638">
    <property type="entry name" value="Sfi1_C"/>
    <property type="match status" value="1"/>
</dbReference>
<reference evidence="3 4" key="1">
    <citation type="submission" date="2014-12" db="EMBL/GenBank/DDBJ databases">
        <authorList>
            <person name="Neuveglise Cecile"/>
        </authorList>
    </citation>
    <scope>NUCLEOTIDE SEQUENCE [LARGE SCALE GENOMIC DNA]</scope>
    <source>
        <strain evidence="3 4">CBS 12615</strain>
    </source>
</reference>
<dbReference type="GeneID" id="34686210"/>
<dbReference type="HOGENOM" id="CLU_304658_0_0_1"/>
<evidence type="ECO:0000313" key="3">
    <source>
        <dbReference type="EMBL" id="CEP62735.1"/>
    </source>
</evidence>
<dbReference type="InterPro" id="IPR013665">
    <property type="entry name" value="Sfi1_dom"/>
</dbReference>
<dbReference type="AlphaFoldDB" id="A0A0C7MYA9"/>
<organism evidence="3 4">
    <name type="scientific">Lachancea lanzarotensis</name>
    <dbReference type="NCBI Taxonomy" id="1245769"/>
    <lineage>
        <taxon>Eukaryota</taxon>
        <taxon>Fungi</taxon>
        <taxon>Dikarya</taxon>
        <taxon>Ascomycota</taxon>
        <taxon>Saccharomycotina</taxon>
        <taxon>Saccharomycetes</taxon>
        <taxon>Saccharomycetales</taxon>
        <taxon>Saccharomycetaceae</taxon>
        <taxon>Lachancea</taxon>
    </lineage>
</organism>
<evidence type="ECO:0000313" key="4">
    <source>
        <dbReference type="Proteomes" id="UP000054304"/>
    </source>
</evidence>
<keyword evidence="4" id="KW-1185">Reference proteome</keyword>
<dbReference type="Proteomes" id="UP000054304">
    <property type="component" value="Unassembled WGS sequence"/>
</dbReference>
<dbReference type="Pfam" id="PF08457">
    <property type="entry name" value="Sfi1"/>
    <property type="match status" value="1"/>
</dbReference>
<feature type="domain" description="Sfi1 spindle body" evidence="1">
    <location>
        <begin position="232"/>
        <end position="391"/>
    </location>
</feature>
<dbReference type="RefSeq" id="XP_022628958.1">
    <property type="nucleotide sequence ID" value="XM_022771790.1"/>
</dbReference>
<name>A0A0C7MYA9_9SACH</name>
<sequence>MSMGSPSSGMDSSGSRIDQQNAYRLVDDQCTLALINDNLGHSTSSLVQKDISDLLKHAMLTENWQKRTPNISEELHEPLYHFRSHDSPILSPMHILQDAKEDHQQTTISLQHNNSYFRRLFNRTQVLLLRNDFSLDFLVILKRYIHLLIEEDKNPMDDQYVLELQNELDKGLVLTSRLFDLLEMFLSHPSNPLMILAQFEQGKRRAILQSTFTKWNLLTRVDMSLMQLSLAWDSYLRRKFLASWRRKTSLKCKELQMEANNLINFKRQANAFDMWVKRTDAQKVKQDLADVFFLQKYLTMLKEELRINTDSIKAADLEYDRKCLRRSFLSIRLRKRQKPIERRVARDVKMAFFQRLTNRYESIRSMDYKVVLFARHQTLSPFMNKWKSRLFKGRLKMEQMGQLEILFREKMALKVVKDFIDWKDRETYAIACLNHIFMGHVFRNLWYRRYKERQLLHASRSKHNAFLIAKHFSIWKDWSHQASRALSYNERAILKRTFRLLQLRAFSGRLKRRQNKLLVRNVFLRWHKANQLELVLVECHHRLLKKFWDRNLKSRYWSLVDLSSITIRCRESQIVREKFDMWSSAVRTANELGRRADFFKKVRAIIKLKGILTHRDQLNAVGESYTIQKDKEGKRKFLSLWLSSMRIQVRLKQEIVLDQYLSLKEGAKIKAYMALWSTRFQLISLKYTKLADVLRNNTVTSRALSEAFKKRQLHEEWWRVAVGLNDQSCLVSALEKLKLKHKQVAAMQRDLARLHAHRELSSLVNCMNVWTMKQLKCSRNSETVDIFKNRWNRAGLRAILLLWKEKADAHPQHSGAGVGEFEPNGDMQGLITPTRIRNSGRITIPGSEQMKQNRMEAMRNHYRKARKAIPSPIRFSERLDTVTKRRLEANAYALEQGSISPPPKMDLEKINRKLASRKPAISFKSIPEARLSPGPSSPYTYAPIVDRSLLPQDHLDLDRSPSIR</sequence>
<evidence type="ECO:0000259" key="2">
    <source>
        <dbReference type="Pfam" id="PF10638"/>
    </source>
</evidence>
<proteinExistence type="predicted"/>
<dbReference type="InterPro" id="IPR018907">
    <property type="entry name" value="Spindle_body_associated_C_dom"/>
</dbReference>
<accession>A0A0C7MYA9</accession>
<protein>
    <submittedName>
        <fullName evidence="3">LALA0S06e02608g1_1</fullName>
    </submittedName>
</protein>
<evidence type="ECO:0000259" key="1">
    <source>
        <dbReference type="Pfam" id="PF08457"/>
    </source>
</evidence>
<feature type="domain" description="Spindle body associated protein C-terminal" evidence="2">
    <location>
        <begin position="827"/>
        <end position="928"/>
    </location>
</feature>
<dbReference type="OrthoDB" id="4070448at2759"/>
<dbReference type="EMBL" id="LN736365">
    <property type="protein sequence ID" value="CEP62735.1"/>
    <property type="molecule type" value="Genomic_DNA"/>
</dbReference>